<dbReference type="Gene3D" id="2.40.128.420">
    <property type="match status" value="1"/>
</dbReference>
<keyword evidence="4" id="KW-1185">Reference proteome</keyword>
<feature type="domain" description="BT-3987-like N-terminal" evidence="1">
    <location>
        <begin position="34"/>
        <end position="158"/>
    </location>
</feature>
<evidence type="ECO:0000259" key="2">
    <source>
        <dbReference type="Pfam" id="PF18620"/>
    </source>
</evidence>
<organism evidence="3 4">
    <name type="scientific">Carboxylicivirga marina</name>
    <dbReference type="NCBI Taxonomy" id="2800988"/>
    <lineage>
        <taxon>Bacteria</taxon>
        <taxon>Pseudomonadati</taxon>
        <taxon>Bacteroidota</taxon>
        <taxon>Bacteroidia</taxon>
        <taxon>Marinilabiliales</taxon>
        <taxon>Marinilabiliaceae</taxon>
        <taxon>Carboxylicivirga</taxon>
    </lineage>
</organism>
<proteinExistence type="predicted"/>
<evidence type="ECO:0000313" key="3">
    <source>
        <dbReference type="EMBL" id="MBK3519377.1"/>
    </source>
</evidence>
<dbReference type="Pfam" id="PF08522">
    <property type="entry name" value="BT_3987-like_N"/>
    <property type="match status" value="1"/>
</dbReference>
<dbReference type="RefSeq" id="WP_200466596.1">
    <property type="nucleotide sequence ID" value="NZ_JAENRR010000065.1"/>
</dbReference>
<accession>A0ABS1HNY1</accession>
<comment type="caution">
    <text evidence="3">The sequence shown here is derived from an EMBL/GenBank/DDBJ whole genome shotgun (WGS) entry which is preliminary data.</text>
</comment>
<name>A0ABS1HNY1_9BACT</name>
<evidence type="ECO:0000259" key="1">
    <source>
        <dbReference type="Pfam" id="PF08522"/>
    </source>
</evidence>
<feature type="domain" description="DUF5627" evidence="2">
    <location>
        <begin position="199"/>
        <end position="333"/>
    </location>
</feature>
<sequence>MDKIKYIVVIFILLGVWSCKNEDKDFGDFDYTTCYFPFQSPVRNLTLGKYDQGSNENDNNHRFEIGVILGGVYSNNVNRSVYYEVDNSLLDNVDLVQALPGSYYEILNASPITIPSGDTKGIMTIQLTEAFFDDPLSISPEKGMVNYVIPVAITEVANIDSVLTGVVASGVANPSLTNAEDWEVLPKNYTLFGIKYINKYHGHYLRRGADVMNNGAETVETVYRDEYVERDELVLVTTSAKNKVTLTNRVRRGDLASPADVVMELSFDDNNECVISSAVGDNYNVSGTGKLVGNGDSWGGKERDVIYLDYNYLDATNNETHEVKDTLVIRDRDVVFEEFTITQKPL</sequence>
<protein>
    <submittedName>
        <fullName evidence="3">DUF1735 domain-containing protein</fullName>
    </submittedName>
</protein>
<dbReference type="InterPro" id="IPR013728">
    <property type="entry name" value="BT_3987-like_N"/>
</dbReference>
<dbReference type="InterPro" id="IPR040580">
    <property type="entry name" value="DUF5627"/>
</dbReference>
<gene>
    <name evidence="3" type="ORF">JIV24_18665</name>
</gene>
<dbReference type="Pfam" id="PF18620">
    <property type="entry name" value="DUF5627"/>
    <property type="match status" value="1"/>
</dbReference>
<dbReference type="EMBL" id="JAENRR010000065">
    <property type="protein sequence ID" value="MBK3519377.1"/>
    <property type="molecule type" value="Genomic_DNA"/>
</dbReference>
<evidence type="ECO:0000313" key="4">
    <source>
        <dbReference type="Proteomes" id="UP000605676"/>
    </source>
</evidence>
<dbReference type="Proteomes" id="UP000605676">
    <property type="component" value="Unassembled WGS sequence"/>
</dbReference>
<dbReference type="Gene3D" id="2.60.40.1740">
    <property type="entry name" value="hypothetical protein (bacova_03559)"/>
    <property type="match status" value="1"/>
</dbReference>
<reference evidence="3 4" key="1">
    <citation type="submission" date="2021-01" db="EMBL/GenBank/DDBJ databases">
        <title>Carboxyliciviraga sp.nov., isolated from coastal sediments.</title>
        <authorList>
            <person name="Lu D."/>
            <person name="Zhang T."/>
        </authorList>
    </citation>
    <scope>NUCLEOTIDE SEQUENCE [LARGE SCALE GENOMIC DNA]</scope>
    <source>
        <strain evidence="3 4">N1Y132</strain>
    </source>
</reference>